<dbReference type="NCBIfam" id="TIGR03542">
    <property type="entry name" value="DAPAT_plant"/>
    <property type="match status" value="1"/>
</dbReference>
<evidence type="ECO:0000256" key="2">
    <source>
        <dbReference type="ARBA" id="ARBA00004982"/>
    </source>
</evidence>
<dbReference type="AlphaFoldDB" id="A0A3N4GPD0"/>
<dbReference type="FunFam" id="3.40.640.10:FF:000099">
    <property type="entry name" value="LL-diaminopimelate aminotransferase, chloroplastic"/>
    <property type="match status" value="1"/>
</dbReference>
<evidence type="ECO:0000259" key="8">
    <source>
        <dbReference type="Pfam" id="PF00155"/>
    </source>
</evidence>
<organism evidence="9 10">
    <name type="scientific">Aerococcus agrisoli</name>
    <dbReference type="NCBI Taxonomy" id="2487350"/>
    <lineage>
        <taxon>Bacteria</taxon>
        <taxon>Bacillati</taxon>
        <taxon>Bacillota</taxon>
        <taxon>Bacilli</taxon>
        <taxon>Lactobacillales</taxon>
        <taxon>Aerococcaceae</taxon>
        <taxon>Aerococcus</taxon>
    </lineage>
</organism>
<dbReference type="Pfam" id="PF00155">
    <property type="entry name" value="Aminotran_1_2"/>
    <property type="match status" value="1"/>
</dbReference>
<evidence type="ECO:0000256" key="7">
    <source>
        <dbReference type="RuleBase" id="RU000481"/>
    </source>
</evidence>
<protein>
    <recommendedName>
        <fullName evidence="7">Aminotransferase</fullName>
        <ecNumber evidence="7">2.6.1.-</ecNumber>
    </recommendedName>
</protein>
<dbReference type="EC" id="2.6.1.-" evidence="7"/>
<dbReference type="GO" id="GO:0010285">
    <property type="term" value="F:L,L-diaminopimelate aminotransferase activity"/>
    <property type="evidence" value="ECO:0007669"/>
    <property type="project" value="UniProtKB-EC"/>
</dbReference>
<dbReference type="GO" id="GO:0030170">
    <property type="term" value="F:pyridoxal phosphate binding"/>
    <property type="evidence" value="ECO:0007669"/>
    <property type="project" value="UniProtKB-UniRule"/>
</dbReference>
<sequence>MNQINKDYQRLPGSYLFAEVKRRQAAYEAANPDKDVIRLGVGDVTLPLAPAVIEALHKAVDEQANADTFKGYAPDHGYDFLREAIQKNEFAARGADISVDEIVISDGAKSDSSNIQEIFGPDIKIAVGDPVYPVYVDSNIMAGRGGDYNEETGKWSDLVYLSATAENDFKPSLPTEHVDLVYLCYPNNPTGTTLNTADLQEWVDWANANDAILIFDSAYESFITEDDVPHSIFELPGARTCAIEIRSFSKRAGFTGLRLGATIIPKEVEIDGVSLLDMWKRRISTKFNGAPYIVQRAGEATYTEEGKAQLEENIAYYRRNATLIREGLEEAGFEVFGGINAPYVWMKTPNGMDSWDFFDYLLETVQIVGTPGVGFGPSGAGYFRLTAFNTYEKTAEAIERIKGLKAQNA</sequence>
<evidence type="ECO:0000256" key="4">
    <source>
        <dbReference type="ARBA" id="ARBA00022679"/>
    </source>
</evidence>
<proteinExistence type="inferred from homology"/>
<dbReference type="Gene3D" id="3.40.640.10">
    <property type="entry name" value="Type I PLP-dependent aspartate aminotransferase-like (Major domain)"/>
    <property type="match status" value="1"/>
</dbReference>
<comment type="catalytic activity">
    <reaction evidence="6">
        <text>(2S,6S)-2,6-diaminopimelate + 2-oxoglutarate = (S)-2,3,4,5-tetrahydrodipicolinate + L-glutamate + H2O + H(+)</text>
        <dbReference type="Rhea" id="RHEA:23988"/>
        <dbReference type="ChEBI" id="CHEBI:15377"/>
        <dbReference type="ChEBI" id="CHEBI:15378"/>
        <dbReference type="ChEBI" id="CHEBI:16810"/>
        <dbReference type="ChEBI" id="CHEBI:16845"/>
        <dbReference type="ChEBI" id="CHEBI:29985"/>
        <dbReference type="ChEBI" id="CHEBI:57609"/>
        <dbReference type="EC" id="2.6.1.83"/>
    </reaction>
</comment>
<dbReference type="Gene3D" id="3.90.1150.10">
    <property type="entry name" value="Aspartate Aminotransferase, domain 1"/>
    <property type="match status" value="1"/>
</dbReference>
<keyword evidence="4 7" id="KW-0808">Transferase</keyword>
<dbReference type="CDD" id="cd00609">
    <property type="entry name" value="AAT_like"/>
    <property type="match status" value="1"/>
</dbReference>
<feature type="domain" description="Aminotransferase class I/classII large" evidence="8">
    <location>
        <begin position="34"/>
        <end position="401"/>
    </location>
</feature>
<name>A0A3N4GPD0_9LACT</name>
<dbReference type="InterPro" id="IPR015422">
    <property type="entry name" value="PyrdxlP-dep_Trfase_small"/>
</dbReference>
<evidence type="ECO:0000256" key="3">
    <source>
        <dbReference type="ARBA" id="ARBA00022576"/>
    </source>
</evidence>
<comment type="similarity">
    <text evidence="7">Belongs to the class-I pyridoxal-phosphate-dependent aminotransferase family.</text>
</comment>
<dbReference type="Proteomes" id="UP000273977">
    <property type="component" value="Unassembled WGS sequence"/>
</dbReference>
<accession>A0A3N4GPD0</accession>
<evidence type="ECO:0000313" key="9">
    <source>
        <dbReference type="EMBL" id="RPA60941.1"/>
    </source>
</evidence>
<dbReference type="OrthoDB" id="9802328at2"/>
<reference evidence="9 10" key="1">
    <citation type="submission" date="2018-11" db="EMBL/GenBank/DDBJ databases">
        <title>Aerococcus sp. SJQ22, whole genome shotgun sequence.</title>
        <authorList>
            <person name="Sun L."/>
            <person name="Gao X."/>
            <person name="Chen W."/>
            <person name="Huang K."/>
        </authorList>
    </citation>
    <scope>NUCLEOTIDE SEQUENCE [LARGE SCALE GENOMIC DNA]</scope>
    <source>
        <strain evidence="9 10">SJQ22</strain>
    </source>
</reference>
<dbReference type="InterPro" id="IPR019942">
    <property type="entry name" value="DapL/ALD1"/>
</dbReference>
<dbReference type="InterPro" id="IPR015421">
    <property type="entry name" value="PyrdxlP-dep_Trfase_major"/>
</dbReference>
<keyword evidence="3 7" id="KW-0032">Aminotransferase</keyword>
<evidence type="ECO:0000313" key="10">
    <source>
        <dbReference type="Proteomes" id="UP000273977"/>
    </source>
</evidence>
<evidence type="ECO:0000256" key="5">
    <source>
        <dbReference type="ARBA" id="ARBA00022898"/>
    </source>
</evidence>
<dbReference type="InterPro" id="IPR004838">
    <property type="entry name" value="NHTrfase_class1_PyrdxlP-BS"/>
</dbReference>
<comment type="caution">
    <text evidence="9">The sequence shown here is derived from an EMBL/GenBank/DDBJ whole genome shotgun (WGS) entry which is preliminary data.</text>
</comment>
<dbReference type="PANTHER" id="PTHR43144">
    <property type="entry name" value="AMINOTRANSFERASE"/>
    <property type="match status" value="1"/>
</dbReference>
<dbReference type="EMBL" id="RKMG01000007">
    <property type="protein sequence ID" value="RPA60941.1"/>
    <property type="molecule type" value="Genomic_DNA"/>
</dbReference>
<dbReference type="PROSITE" id="PS00105">
    <property type="entry name" value="AA_TRANSFER_CLASS_1"/>
    <property type="match status" value="1"/>
</dbReference>
<keyword evidence="5" id="KW-0663">Pyridoxal phosphate</keyword>
<keyword evidence="10" id="KW-1185">Reference proteome</keyword>
<dbReference type="GO" id="GO:0009089">
    <property type="term" value="P:lysine biosynthetic process via diaminopimelate"/>
    <property type="evidence" value="ECO:0007669"/>
    <property type="project" value="UniProtKB-UniPathway"/>
</dbReference>
<dbReference type="SUPFAM" id="SSF53383">
    <property type="entry name" value="PLP-dependent transferases"/>
    <property type="match status" value="1"/>
</dbReference>
<dbReference type="HAMAP" id="MF_01642">
    <property type="entry name" value="DapL_aminotrans_1"/>
    <property type="match status" value="1"/>
</dbReference>
<dbReference type="UniPathway" id="UPA00034">
    <property type="reaction ID" value="UER00466"/>
</dbReference>
<evidence type="ECO:0000256" key="1">
    <source>
        <dbReference type="ARBA" id="ARBA00001933"/>
    </source>
</evidence>
<gene>
    <name evidence="9" type="ORF">EF384_03570</name>
</gene>
<comment type="pathway">
    <text evidence="2">Amino-acid biosynthesis; L-lysine biosynthesis via DAP pathway; LL-2,6-diaminopimelate from (S)-tetrahydrodipicolinate (aminotransferase route): step 1/1.</text>
</comment>
<comment type="cofactor">
    <cofactor evidence="1 7">
        <name>pyridoxal 5'-phosphate</name>
        <dbReference type="ChEBI" id="CHEBI:597326"/>
    </cofactor>
</comment>
<evidence type="ECO:0000256" key="6">
    <source>
        <dbReference type="ARBA" id="ARBA00051934"/>
    </source>
</evidence>
<dbReference type="RefSeq" id="WP_123779615.1">
    <property type="nucleotide sequence ID" value="NZ_RKMG01000007.1"/>
</dbReference>
<dbReference type="InterPro" id="IPR015424">
    <property type="entry name" value="PyrdxlP-dep_Trfase"/>
</dbReference>
<dbReference type="InterPro" id="IPR004839">
    <property type="entry name" value="Aminotransferase_I/II_large"/>
</dbReference>